<evidence type="ECO:0000256" key="1">
    <source>
        <dbReference type="SAM" id="MobiDB-lite"/>
    </source>
</evidence>
<keyword evidence="2" id="KW-1133">Transmembrane helix</keyword>
<proteinExistence type="predicted"/>
<dbReference type="EMBL" id="CP053383">
    <property type="protein sequence ID" value="QTP60325.1"/>
    <property type="molecule type" value="Genomic_DNA"/>
</dbReference>
<keyword evidence="2" id="KW-0472">Membrane</keyword>
<keyword evidence="4" id="KW-1185">Reference proteome</keyword>
<evidence type="ECO:0000313" key="3">
    <source>
        <dbReference type="EMBL" id="QTP60325.1"/>
    </source>
</evidence>
<protein>
    <submittedName>
        <fullName evidence="3">Uncharacterized protein</fullName>
    </submittedName>
</protein>
<dbReference type="RefSeq" id="WP_209473837.1">
    <property type="nucleotide sequence ID" value="NZ_CP053383.1"/>
</dbReference>
<feature type="region of interest" description="Disordered" evidence="1">
    <location>
        <begin position="202"/>
        <end position="222"/>
    </location>
</feature>
<feature type="transmembrane region" description="Helical" evidence="2">
    <location>
        <begin position="137"/>
        <end position="159"/>
    </location>
</feature>
<keyword evidence="2" id="KW-0812">Transmembrane</keyword>
<reference evidence="3 4" key="1">
    <citation type="journal article" date="2021" name="Front. Microbiol.">
        <title>Aerobic Denitrification and Heterotrophic Sulfur Oxidation in the Genus Halomonas Revealed by Six Novel Species Characterizations and Genome-Based Analysis.</title>
        <authorList>
            <person name="Wang L."/>
            <person name="Shao Z."/>
        </authorList>
    </citation>
    <scope>NUCLEOTIDE SEQUENCE [LARGE SCALE GENOMIC DNA]</scope>
    <source>
        <strain evidence="3 4">MCCC 1A13718</strain>
    </source>
</reference>
<dbReference type="Proteomes" id="UP000671845">
    <property type="component" value="Chromosome"/>
</dbReference>
<organism evidence="3 4">
    <name type="scientific">Halomonas sulfidivorans</name>
    <dbReference type="NCBI Taxonomy" id="2733488"/>
    <lineage>
        <taxon>Bacteria</taxon>
        <taxon>Pseudomonadati</taxon>
        <taxon>Pseudomonadota</taxon>
        <taxon>Gammaproteobacteria</taxon>
        <taxon>Oceanospirillales</taxon>
        <taxon>Halomonadaceae</taxon>
        <taxon>Halomonas</taxon>
    </lineage>
</organism>
<name>A0ABX7WIW4_9GAMM</name>
<accession>A0ABX7WIW4</accession>
<feature type="transmembrane region" description="Helical" evidence="2">
    <location>
        <begin position="165"/>
        <end position="187"/>
    </location>
</feature>
<sequence length="222" mass="25485">MQASLSTLFGFLAIIPAAVVSPLLAIYLHRGQLWKTKREQIKEIINACSTIDTSTQFSHADRAHLESAIYDKYGSGLSYRAVLHLFRREEFPRNIKIYAKIRRLISYENNNFVYKNSKLGNLIAPPTARRIKIYEKIGIYSVLLWGTLTVPITFYAIAYKEMLELFAAWILLTILYLVLIYFLGAILSDMRLAHILLNTNNESSSHQQPKEKIPMQSLSELE</sequence>
<evidence type="ECO:0000256" key="2">
    <source>
        <dbReference type="SAM" id="Phobius"/>
    </source>
</evidence>
<evidence type="ECO:0000313" key="4">
    <source>
        <dbReference type="Proteomes" id="UP000671845"/>
    </source>
</evidence>
<gene>
    <name evidence="3" type="ORF">HNO53_17355</name>
</gene>
<feature type="transmembrane region" description="Helical" evidence="2">
    <location>
        <begin position="6"/>
        <end position="28"/>
    </location>
</feature>